<feature type="transmembrane region" description="Helical" evidence="7">
    <location>
        <begin position="548"/>
        <end position="572"/>
    </location>
</feature>
<feature type="domain" description="Immunoglobulin" evidence="10">
    <location>
        <begin position="258"/>
        <end position="334"/>
    </location>
</feature>
<comment type="subcellular location">
    <subcellularLocation>
        <location evidence="1">Membrane</location>
        <topology evidence="1">Single-pass type I membrane protein</topology>
    </subcellularLocation>
</comment>
<dbReference type="SMART" id="SM00408">
    <property type="entry name" value="IGc2"/>
    <property type="match status" value="5"/>
</dbReference>
<dbReference type="EMBL" id="OV696700">
    <property type="protein sequence ID" value="CAH1247190.1"/>
    <property type="molecule type" value="Genomic_DNA"/>
</dbReference>
<dbReference type="InterPro" id="IPR003598">
    <property type="entry name" value="Ig_sub2"/>
</dbReference>
<feature type="domain" description="Immunoglobulin" evidence="10">
    <location>
        <begin position="431"/>
        <end position="528"/>
    </location>
</feature>
<reference evidence="11" key="1">
    <citation type="submission" date="2022-01" db="EMBL/GenBank/DDBJ databases">
        <authorList>
            <person name="Braso-Vives M."/>
        </authorList>
    </citation>
    <scope>NUCLEOTIDE SEQUENCE</scope>
</reference>
<keyword evidence="7" id="KW-1133">Transmembrane helix</keyword>
<dbReference type="InterPro" id="IPR036179">
    <property type="entry name" value="Ig-like_dom_sf"/>
</dbReference>
<feature type="domain" description="Immunoglobulin subtype 2" evidence="9">
    <location>
        <begin position="351"/>
        <end position="409"/>
    </location>
</feature>
<feature type="domain" description="Immunoglobulin subtype 2" evidence="9">
    <location>
        <begin position="264"/>
        <end position="323"/>
    </location>
</feature>
<gene>
    <name evidence="11" type="primary">KIRREL3</name>
    <name evidence="11" type="ORF">BLAG_LOCUS8942</name>
</gene>
<protein>
    <submittedName>
        <fullName evidence="11">KIRREL3 protein</fullName>
    </submittedName>
</protein>
<evidence type="ECO:0000256" key="3">
    <source>
        <dbReference type="ARBA" id="ARBA00023157"/>
    </source>
</evidence>
<feature type="region of interest" description="Disordered" evidence="6">
    <location>
        <begin position="614"/>
        <end position="640"/>
    </location>
</feature>
<dbReference type="SUPFAM" id="SSF48726">
    <property type="entry name" value="Immunoglobulin"/>
    <property type="match status" value="5"/>
</dbReference>
<dbReference type="PANTHER" id="PTHR11640">
    <property type="entry name" value="NEPHRIN"/>
    <property type="match status" value="1"/>
</dbReference>
<feature type="domain" description="Immunoglobulin subtype 2" evidence="9">
    <location>
        <begin position="46"/>
        <end position="134"/>
    </location>
</feature>
<dbReference type="Proteomes" id="UP000838412">
    <property type="component" value="Chromosome 15"/>
</dbReference>
<dbReference type="GO" id="GO:0005911">
    <property type="term" value="C:cell-cell junction"/>
    <property type="evidence" value="ECO:0007669"/>
    <property type="project" value="TreeGrafter"/>
</dbReference>
<organism evidence="11 12">
    <name type="scientific">Branchiostoma lanceolatum</name>
    <name type="common">Common lancelet</name>
    <name type="synonym">Amphioxus lanceolatum</name>
    <dbReference type="NCBI Taxonomy" id="7740"/>
    <lineage>
        <taxon>Eukaryota</taxon>
        <taxon>Metazoa</taxon>
        <taxon>Chordata</taxon>
        <taxon>Cephalochordata</taxon>
        <taxon>Leptocardii</taxon>
        <taxon>Amphioxiformes</taxon>
        <taxon>Branchiostomatidae</taxon>
        <taxon>Branchiostoma</taxon>
    </lineage>
</organism>
<keyword evidence="2 7" id="KW-0472">Membrane</keyword>
<evidence type="ECO:0000256" key="4">
    <source>
        <dbReference type="ARBA" id="ARBA00023180"/>
    </source>
</evidence>
<evidence type="ECO:0000256" key="5">
    <source>
        <dbReference type="ARBA" id="ARBA00023319"/>
    </source>
</evidence>
<dbReference type="GO" id="GO:0005886">
    <property type="term" value="C:plasma membrane"/>
    <property type="evidence" value="ECO:0007669"/>
    <property type="project" value="TreeGrafter"/>
</dbReference>
<name>A0A8J9Z4V7_BRALA</name>
<evidence type="ECO:0000256" key="2">
    <source>
        <dbReference type="ARBA" id="ARBA00023136"/>
    </source>
</evidence>
<keyword evidence="12" id="KW-1185">Reference proteome</keyword>
<keyword evidence="3" id="KW-1015">Disulfide bond</keyword>
<evidence type="ECO:0000256" key="7">
    <source>
        <dbReference type="SAM" id="Phobius"/>
    </source>
</evidence>
<keyword evidence="5" id="KW-0393">Immunoglobulin domain</keyword>
<dbReference type="InterPro" id="IPR013106">
    <property type="entry name" value="Ig_V-set"/>
</dbReference>
<sequence>MKRTTFAKRGRLSLGAVWTAAVLWAALLHDVTGVITVDVGDPVRIKRGDDTLLYCNYWGIQVDQAEIEWHFRSSSSITAPRQQIFQYRADGNIEHAYGNFDGRVTRGDRATLEIKNITDTDDGVYECEVGAVGHQSATKSIPLTVLVPPSTVEITGWDSQSPLRAGDPLRLSCTTTGGKPSPQITWLRGNTDVTPQGPSPTPSPDSTRVTLDLQIASLSKDDHQARYTCRIAHETLPDPLEKAMQLSVQYAPIISIASNPDVTKEGETATLVCNTDSNPAIRNYQWLRDGRSVPRGDGQQLTVPNLQRDDQSVYTCQAINDVGSGSGNFTLNVAYPPQINTTAIQGEKLTRLGDRVSYKCQADGNPAPTVYWRVKNTKVRFGTSNTLTFPSVRYQDEGRYECVASQQSFPSNDKIETFINVKGPPFIEQGREAVRAQAGSTAKLECEVYGDPQPDLVWEGPDGRVEVSDGRGDQQSEYLIEQQVITPGAKIKGVLTINSVEDKHYTTYTCTATNKDGDAYKEIELQKEVTTPPESGGRSQATGLQSPLSIIVAVIVVVVVVGLIILGVLVWWRNKRKVNKESAPINTAEKGVNGKAAISKPPMINDGPTDREIQRMTHAPPPYDHEPRYSSGSLSRYDRTLQGSPYSPTGIYHSGYTDDKFFGTDLDVDLSARSGGSRRPYYGTSDTSFV</sequence>
<dbReference type="GO" id="GO:0050839">
    <property type="term" value="F:cell adhesion molecule binding"/>
    <property type="evidence" value="ECO:0007669"/>
    <property type="project" value="TreeGrafter"/>
</dbReference>
<dbReference type="Pfam" id="PF13927">
    <property type="entry name" value="Ig_3"/>
    <property type="match status" value="4"/>
</dbReference>
<feature type="compositionally biased region" description="Polar residues" evidence="6">
    <location>
        <begin position="175"/>
        <end position="184"/>
    </location>
</feature>
<dbReference type="InterPro" id="IPR051275">
    <property type="entry name" value="Cell_adhesion_signaling"/>
</dbReference>
<dbReference type="Pfam" id="PF07686">
    <property type="entry name" value="V-set"/>
    <property type="match status" value="1"/>
</dbReference>
<keyword evidence="4" id="KW-0325">Glycoprotein</keyword>
<feature type="region of interest" description="Disordered" evidence="6">
    <location>
        <begin position="175"/>
        <end position="207"/>
    </location>
</feature>
<dbReference type="OrthoDB" id="6413693at2759"/>
<evidence type="ECO:0000256" key="1">
    <source>
        <dbReference type="ARBA" id="ARBA00004479"/>
    </source>
</evidence>
<evidence type="ECO:0000256" key="8">
    <source>
        <dbReference type="SAM" id="SignalP"/>
    </source>
</evidence>
<feature type="domain" description="Immunoglobulin subtype 2" evidence="9">
    <location>
        <begin position="164"/>
        <end position="236"/>
    </location>
</feature>
<feature type="domain" description="Immunoglobulin subtype 2" evidence="9">
    <location>
        <begin position="437"/>
        <end position="517"/>
    </location>
</feature>
<feature type="domain" description="Immunoglobulin" evidence="10">
    <location>
        <begin position="40"/>
        <end position="146"/>
    </location>
</feature>
<dbReference type="InterPro" id="IPR013783">
    <property type="entry name" value="Ig-like_fold"/>
</dbReference>
<evidence type="ECO:0000313" key="12">
    <source>
        <dbReference type="Proteomes" id="UP000838412"/>
    </source>
</evidence>
<evidence type="ECO:0000313" key="11">
    <source>
        <dbReference type="EMBL" id="CAH1247190.1"/>
    </source>
</evidence>
<proteinExistence type="predicted"/>
<dbReference type="AlphaFoldDB" id="A0A8J9Z4V7"/>
<evidence type="ECO:0000259" key="9">
    <source>
        <dbReference type="SMART" id="SM00408"/>
    </source>
</evidence>
<feature type="signal peptide" evidence="8">
    <location>
        <begin position="1"/>
        <end position="33"/>
    </location>
</feature>
<feature type="domain" description="Immunoglobulin" evidence="10">
    <location>
        <begin position="345"/>
        <end position="422"/>
    </location>
</feature>
<keyword evidence="8" id="KW-0732">Signal</keyword>
<evidence type="ECO:0000256" key="6">
    <source>
        <dbReference type="SAM" id="MobiDB-lite"/>
    </source>
</evidence>
<keyword evidence="7" id="KW-0812">Transmembrane</keyword>
<feature type="chain" id="PRO_5035436558" evidence="8">
    <location>
        <begin position="34"/>
        <end position="690"/>
    </location>
</feature>
<dbReference type="PANTHER" id="PTHR11640:SF164">
    <property type="entry name" value="MAM DOMAIN-CONTAINING GLYCOSYLPHOSPHATIDYLINOSITOL ANCHOR PROTEIN 1"/>
    <property type="match status" value="1"/>
</dbReference>
<accession>A0A8J9Z4V7</accession>
<feature type="domain" description="Immunoglobulin" evidence="10">
    <location>
        <begin position="158"/>
        <end position="249"/>
    </location>
</feature>
<evidence type="ECO:0000259" key="10">
    <source>
        <dbReference type="SMART" id="SM00409"/>
    </source>
</evidence>
<dbReference type="SMART" id="SM00409">
    <property type="entry name" value="IG"/>
    <property type="match status" value="5"/>
</dbReference>
<dbReference type="Gene3D" id="2.60.40.10">
    <property type="entry name" value="Immunoglobulins"/>
    <property type="match status" value="5"/>
</dbReference>
<dbReference type="GO" id="GO:0098609">
    <property type="term" value="P:cell-cell adhesion"/>
    <property type="evidence" value="ECO:0007669"/>
    <property type="project" value="TreeGrafter"/>
</dbReference>
<dbReference type="InterPro" id="IPR003599">
    <property type="entry name" value="Ig_sub"/>
</dbReference>